<feature type="region of interest" description="Disordered" evidence="1">
    <location>
        <begin position="303"/>
        <end position="323"/>
    </location>
</feature>
<dbReference type="AlphaFoldDB" id="A0AAD9MNE6"/>
<dbReference type="PROSITE" id="PS50191">
    <property type="entry name" value="CRAL_TRIO"/>
    <property type="match status" value="1"/>
</dbReference>
<feature type="region of interest" description="Disordered" evidence="1">
    <location>
        <begin position="33"/>
        <end position="58"/>
    </location>
</feature>
<feature type="compositionally biased region" description="Pro residues" evidence="1">
    <location>
        <begin position="307"/>
        <end position="317"/>
    </location>
</feature>
<proteinExistence type="predicted"/>
<evidence type="ECO:0000256" key="1">
    <source>
        <dbReference type="SAM" id="MobiDB-lite"/>
    </source>
</evidence>
<gene>
    <name evidence="4" type="ORF">QBZ16_003441</name>
</gene>
<feature type="compositionally biased region" description="Low complexity" evidence="1">
    <location>
        <begin position="38"/>
        <end position="54"/>
    </location>
</feature>
<evidence type="ECO:0000313" key="4">
    <source>
        <dbReference type="EMBL" id="KAK2078601.1"/>
    </source>
</evidence>
<dbReference type="SUPFAM" id="SSF46938">
    <property type="entry name" value="CRAL/TRIO N-terminal domain"/>
    <property type="match status" value="1"/>
</dbReference>
<keyword evidence="2" id="KW-1133">Transmembrane helix</keyword>
<sequence length="403" mass="44117">MEDSSRQRVLLSITCSIGGYRVSVPLWTLPARRRKHSPGSSSAAHGSQQPQAPATTFDSPELRKLRAALPSGIPEQLAKCGEPVDAAFLERWLVARKNNISAAVADIVLHADWRRSFLGEGGVQPDEVAPDLAAGRAYFQGLSRDGCPILILVAARFASDGAPDPLAVKRLMCFLMDRLAPLADRRQNPLGQFRVLLDLAGLNAKDMDSIYRSLLAVFEVLQQHYPQRLRQLYFVSAPLLFWGVWRLLSAFVDPVTREKIVFVSGAGRGRETLEGCIPLEALPSKYGGRSPLIPVLEGIALHQSGQPAPPVPAPEAPETPKGVDQPLTPRAILRLAVSQPHLRARASQLHQQMRLPLGVRPLLAIVAILLAFHAVLYWAWIRHVWQLESLTGVGASHSSLLLI</sequence>
<dbReference type="PANTHER" id="PTHR46277:SF3">
    <property type="entry name" value="BINDING PROTEIN, PUTATIVE-RELATED"/>
    <property type="match status" value="1"/>
</dbReference>
<feature type="transmembrane region" description="Helical" evidence="2">
    <location>
        <begin position="362"/>
        <end position="381"/>
    </location>
</feature>
<accession>A0AAD9MNE6</accession>
<dbReference type="InterPro" id="IPR001251">
    <property type="entry name" value="CRAL-TRIO_dom"/>
</dbReference>
<name>A0AAD9MNE6_PROWI</name>
<dbReference type="CDD" id="cd00170">
    <property type="entry name" value="SEC14"/>
    <property type="match status" value="1"/>
</dbReference>
<dbReference type="InterPro" id="IPR036273">
    <property type="entry name" value="CRAL/TRIO_N_dom_sf"/>
</dbReference>
<dbReference type="Proteomes" id="UP001255856">
    <property type="component" value="Unassembled WGS sequence"/>
</dbReference>
<keyword evidence="2" id="KW-0812">Transmembrane</keyword>
<protein>
    <recommendedName>
        <fullName evidence="3">CRAL-TRIO domain-containing protein</fullName>
    </recommendedName>
</protein>
<reference evidence="4" key="1">
    <citation type="submission" date="2021-01" db="EMBL/GenBank/DDBJ databases">
        <authorList>
            <person name="Eckstrom K.M.E."/>
        </authorList>
    </citation>
    <scope>NUCLEOTIDE SEQUENCE</scope>
    <source>
        <strain evidence="4">UVCC 0001</strain>
    </source>
</reference>
<dbReference type="InterPro" id="IPR036865">
    <property type="entry name" value="CRAL-TRIO_dom_sf"/>
</dbReference>
<comment type="caution">
    <text evidence="4">The sequence shown here is derived from an EMBL/GenBank/DDBJ whole genome shotgun (WGS) entry which is preliminary data.</text>
</comment>
<feature type="domain" description="CRAL-TRIO" evidence="3">
    <location>
        <begin position="125"/>
        <end position="294"/>
    </location>
</feature>
<evidence type="ECO:0000259" key="3">
    <source>
        <dbReference type="PROSITE" id="PS50191"/>
    </source>
</evidence>
<evidence type="ECO:0000256" key="2">
    <source>
        <dbReference type="SAM" id="Phobius"/>
    </source>
</evidence>
<dbReference type="Pfam" id="PF00650">
    <property type="entry name" value="CRAL_TRIO"/>
    <property type="match status" value="1"/>
</dbReference>
<evidence type="ECO:0000313" key="5">
    <source>
        <dbReference type="Proteomes" id="UP001255856"/>
    </source>
</evidence>
<dbReference type="PANTHER" id="PTHR46277">
    <property type="entry name" value="OS03G0850700 PROTEIN"/>
    <property type="match status" value="1"/>
</dbReference>
<keyword evidence="5" id="KW-1185">Reference proteome</keyword>
<keyword evidence="2" id="KW-0472">Membrane</keyword>
<dbReference type="SUPFAM" id="SSF52087">
    <property type="entry name" value="CRAL/TRIO domain"/>
    <property type="match status" value="1"/>
</dbReference>
<organism evidence="4 5">
    <name type="scientific">Prototheca wickerhamii</name>
    <dbReference type="NCBI Taxonomy" id="3111"/>
    <lineage>
        <taxon>Eukaryota</taxon>
        <taxon>Viridiplantae</taxon>
        <taxon>Chlorophyta</taxon>
        <taxon>core chlorophytes</taxon>
        <taxon>Trebouxiophyceae</taxon>
        <taxon>Chlorellales</taxon>
        <taxon>Chlorellaceae</taxon>
        <taxon>Prototheca</taxon>
    </lineage>
</organism>
<dbReference type="Gene3D" id="3.40.525.10">
    <property type="entry name" value="CRAL-TRIO lipid binding domain"/>
    <property type="match status" value="1"/>
</dbReference>
<dbReference type="EMBL" id="JASFZW010000004">
    <property type="protein sequence ID" value="KAK2078601.1"/>
    <property type="molecule type" value="Genomic_DNA"/>
</dbReference>
<dbReference type="SMART" id="SM00516">
    <property type="entry name" value="SEC14"/>
    <property type="match status" value="1"/>
</dbReference>